<dbReference type="AlphaFoldDB" id="A0A9P0DJK8"/>
<evidence type="ECO:0000313" key="1">
    <source>
        <dbReference type="EMBL" id="CAH1122287.1"/>
    </source>
</evidence>
<gene>
    <name evidence="1" type="ORF">CEUTPL_LOCUS1361</name>
</gene>
<proteinExistence type="predicted"/>
<organism evidence="1 2">
    <name type="scientific">Ceutorhynchus assimilis</name>
    <name type="common">cabbage seed weevil</name>
    <dbReference type="NCBI Taxonomy" id="467358"/>
    <lineage>
        <taxon>Eukaryota</taxon>
        <taxon>Metazoa</taxon>
        <taxon>Ecdysozoa</taxon>
        <taxon>Arthropoda</taxon>
        <taxon>Hexapoda</taxon>
        <taxon>Insecta</taxon>
        <taxon>Pterygota</taxon>
        <taxon>Neoptera</taxon>
        <taxon>Endopterygota</taxon>
        <taxon>Coleoptera</taxon>
        <taxon>Polyphaga</taxon>
        <taxon>Cucujiformia</taxon>
        <taxon>Curculionidae</taxon>
        <taxon>Ceutorhynchinae</taxon>
        <taxon>Ceutorhynchus</taxon>
    </lineage>
</organism>
<reference evidence="1" key="1">
    <citation type="submission" date="2022-01" db="EMBL/GenBank/DDBJ databases">
        <authorList>
            <person name="King R."/>
        </authorList>
    </citation>
    <scope>NUCLEOTIDE SEQUENCE</scope>
</reference>
<dbReference type="OrthoDB" id="6732458at2759"/>
<protein>
    <submittedName>
        <fullName evidence="1">Uncharacterized protein</fullName>
    </submittedName>
</protein>
<keyword evidence="2" id="KW-1185">Reference proteome</keyword>
<dbReference type="EMBL" id="OU892277">
    <property type="protein sequence ID" value="CAH1122287.1"/>
    <property type="molecule type" value="Genomic_DNA"/>
</dbReference>
<accession>A0A9P0DJK8</accession>
<evidence type="ECO:0000313" key="2">
    <source>
        <dbReference type="Proteomes" id="UP001152799"/>
    </source>
</evidence>
<name>A0A9P0DJK8_9CUCU</name>
<dbReference type="Proteomes" id="UP001152799">
    <property type="component" value="Chromosome 1"/>
</dbReference>
<sequence length="78" mass="9248">MHRDDRMHQGKLKYEFQGPFEIMNITPEGRYEIKRVGKSLITKAAKEQLRIWPNDWSLSMDMPELLEIMEGELCDGKH</sequence>